<evidence type="ECO:0000313" key="1">
    <source>
        <dbReference type="EMBL" id="OJF91831.1"/>
    </source>
</evidence>
<protein>
    <submittedName>
        <fullName evidence="1">Uncharacterized protein</fullName>
    </submittedName>
</protein>
<evidence type="ECO:0000313" key="2">
    <source>
        <dbReference type="Proteomes" id="UP000182661"/>
    </source>
</evidence>
<keyword evidence="2" id="KW-1185">Reference proteome</keyword>
<name>A0A657LRI7_9HYPH</name>
<dbReference type="OrthoDB" id="8380800at2"/>
<dbReference type="AlphaFoldDB" id="A0A657LRI7"/>
<organism evidence="1 2">
    <name type="scientific">Pararhizobium antarcticum</name>
    <dbReference type="NCBI Taxonomy" id="1798805"/>
    <lineage>
        <taxon>Bacteria</taxon>
        <taxon>Pseudomonadati</taxon>
        <taxon>Pseudomonadota</taxon>
        <taxon>Alphaproteobacteria</taxon>
        <taxon>Hyphomicrobiales</taxon>
        <taxon>Rhizobiaceae</taxon>
        <taxon>Rhizobium/Agrobacterium group</taxon>
        <taxon>Pararhizobium</taxon>
    </lineage>
</organism>
<comment type="caution">
    <text evidence="1">The sequence shown here is derived from an EMBL/GenBank/DDBJ whole genome shotgun (WGS) entry which is preliminary data.</text>
</comment>
<dbReference type="Proteomes" id="UP000182661">
    <property type="component" value="Unassembled WGS sequence"/>
</dbReference>
<sequence>MVLVSGSRSDQPETVGKENVMPVCASEKLPLDPALFEALCRGAATRLDVPSFCHLRRCRRGHFCEGKCEPRPIPPMFRGPKDVSALLPTCIACSDDDWFGEFLLEWILCHAEYFGVVRPPRAVRSLLFLDEHWPVFDDVDEEACIQAGGDAIMTHLEAMMLTHSVLIAEIRGAYQAARSEMKGD</sequence>
<accession>A0A657LRI7</accession>
<gene>
    <name evidence="1" type="ORF">AX760_22935</name>
</gene>
<reference evidence="1 2" key="1">
    <citation type="submission" date="2016-02" db="EMBL/GenBank/DDBJ databases">
        <title>Genome sequencing of a beta-galactosidase producing bacteria Rhizobium sp. 59.</title>
        <authorList>
            <person name="Wang D."/>
            <person name="Kot W."/>
            <person name="Qin Y."/>
            <person name="Hansen L."/>
            <person name="Naqvi K."/>
            <person name="Rensing C."/>
        </authorList>
    </citation>
    <scope>NUCLEOTIDE SEQUENCE [LARGE SCALE GENOMIC DNA]</scope>
    <source>
        <strain evidence="1 2">59</strain>
    </source>
</reference>
<proteinExistence type="predicted"/>
<dbReference type="EMBL" id="LSRP01000120">
    <property type="protein sequence ID" value="OJF91831.1"/>
    <property type="molecule type" value="Genomic_DNA"/>
</dbReference>